<sequence>MVAKPLEQDFGVKGKAYREKTLEKERKELVSNQLKFFQYRDSHPIDYLPRDYLLKPVPPWWAKFESRQVWEKGKETKPGRRIEELGKYMERLKERIELNQKLIRQTTAALGMVSEYRASAQMVEWAKASVSHPEKHRVGIAREVWTKSPFLFRYLHPLIAGCV</sequence>
<reference evidence="1" key="2">
    <citation type="submission" date="2023-05" db="EMBL/GenBank/DDBJ databases">
        <authorList>
            <consortium name="Lawrence Berkeley National Laboratory"/>
            <person name="Steindorff A."/>
            <person name="Hensen N."/>
            <person name="Bonometti L."/>
            <person name="Westerberg I."/>
            <person name="Brannstrom I.O."/>
            <person name="Guillou S."/>
            <person name="Cros-Aarteil S."/>
            <person name="Calhoun S."/>
            <person name="Haridas S."/>
            <person name="Kuo A."/>
            <person name="Mondo S."/>
            <person name="Pangilinan J."/>
            <person name="Riley R."/>
            <person name="Labutti K."/>
            <person name="Andreopoulos B."/>
            <person name="Lipzen A."/>
            <person name="Chen C."/>
            <person name="Yanf M."/>
            <person name="Daum C."/>
            <person name="Ng V."/>
            <person name="Clum A."/>
            <person name="Ohm R."/>
            <person name="Martin F."/>
            <person name="Silar P."/>
            <person name="Natvig D."/>
            <person name="Lalanne C."/>
            <person name="Gautier V."/>
            <person name="Ament-Velasquez S.L."/>
            <person name="Kruys A."/>
            <person name="Hutchinson M.I."/>
            <person name="Powell A.J."/>
            <person name="Barry K."/>
            <person name="Miller A.N."/>
            <person name="Grigoriev I.V."/>
            <person name="Debuchy R."/>
            <person name="Gladieux P."/>
            <person name="Thoren M.H."/>
            <person name="Johannesson H."/>
        </authorList>
    </citation>
    <scope>NUCLEOTIDE SEQUENCE</scope>
    <source>
        <strain evidence="1">CBS 892.96</strain>
    </source>
</reference>
<reference evidence="1" key="1">
    <citation type="journal article" date="2023" name="Mol. Phylogenet. Evol.">
        <title>Genome-scale phylogeny and comparative genomics of the fungal order Sordariales.</title>
        <authorList>
            <person name="Hensen N."/>
            <person name="Bonometti L."/>
            <person name="Westerberg I."/>
            <person name="Brannstrom I.O."/>
            <person name="Guillou S."/>
            <person name="Cros-Aarteil S."/>
            <person name="Calhoun S."/>
            <person name="Haridas S."/>
            <person name="Kuo A."/>
            <person name="Mondo S."/>
            <person name="Pangilinan J."/>
            <person name="Riley R."/>
            <person name="LaButti K."/>
            <person name="Andreopoulos B."/>
            <person name="Lipzen A."/>
            <person name="Chen C."/>
            <person name="Yan M."/>
            <person name="Daum C."/>
            <person name="Ng V."/>
            <person name="Clum A."/>
            <person name="Steindorff A."/>
            <person name="Ohm R.A."/>
            <person name="Martin F."/>
            <person name="Silar P."/>
            <person name="Natvig D.O."/>
            <person name="Lalanne C."/>
            <person name="Gautier V."/>
            <person name="Ament-Velasquez S.L."/>
            <person name="Kruys A."/>
            <person name="Hutchinson M.I."/>
            <person name="Powell A.J."/>
            <person name="Barry K."/>
            <person name="Miller A.N."/>
            <person name="Grigoriev I.V."/>
            <person name="Debuchy R."/>
            <person name="Gladieux P."/>
            <person name="Hiltunen Thoren M."/>
            <person name="Johannesson H."/>
        </authorList>
    </citation>
    <scope>NUCLEOTIDE SEQUENCE</scope>
    <source>
        <strain evidence="1">CBS 892.96</strain>
    </source>
</reference>
<organism evidence="1 2">
    <name type="scientific">Triangularia setosa</name>
    <dbReference type="NCBI Taxonomy" id="2587417"/>
    <lineage>
        <taxon>Eukaryota</taxon>
        <taxon>Fungi</taxon>
        <taxon>Dikarya</taxon>
        <taxon>Ascomycota</taxon>
        <taxon>Pezizomycotina</taxon>
        <taxon>Sordariomycetes</taxon>
        <taxon>Sordariomycetidae</taxon>
        <taxon>Sordariales</taxon>
        <taxon>Podosporaceae</taxon>
        <taxon>Triangularia</taxon>
    </lineage>
</organism>
<evidence type="ECO:0000313" key="1">
    <source>
        <dbReference type="EMBL" id="KAK4181863.1"/>
    </source>
</evidence>
<proteinExistence type="predicted"/>
<dbReference type="Proteomes" id="UP001302321">
    <property type="component" value="Unassembled WGS sequence"/>
</dbReference>
<comment type="caution">
    <text evidence="1">The sequence shown here is derived from an EMBL/GenBank/DDBJ whole genome shotgun (WGS) entry which is preliminary data.</text>
</comment>
<accession>A0AAN6WGY9</accession>
<dbReference type="EMBL" id="MU866083">
    <property type="protein sequence ID" value="KAK4181863.1"/>
    <property type="molecule type" value="Genomic_DNA"/>
</dbReference>
<gene>
    <name evidence="1" type="ORF">QBC36DRAFT_285232</name>
</gene>
<keyword evidence="2" id="KW-1185">Reference proteome</keyword>
<evidence type="ECO:0000313" key="2">
    <source>
        <dbReference type="Proteomes" id="UP001302321"/>
    </source>
</evidence>
<dbReference type="AlphaFoldDB" id="A0AAN6WGY9"/>
<protein>
    <submittedName>
        <fullName evidence="1">Uncharacterized protein</fullName>
    </submittedName>
</protein>
<name>A0AAN6WGY9_9PEZI</name>